<comment type="caution">
    <text evidence="5">The sequence shown here is derived from an EMBL/GenBank/DDBJ whole genome shotgun (WGS) entry which is preliminary data.</text>
</comment>
<name>A0A916J6H9_9PROT</name>
<dbReference type="PANTHER" id="PTHR24096">
    <property type="entry name" value="LONG-CHAIN-FATTY-ACID--COA LIGASE"/>
    <property type="match status" value="1"/>
</dbReference>
<keyword evidence="6" id="KW-1185">Reference proteome</keyword>
<dbReference type="InterPro" id="IPR045851">
    <property type="entry name" value="AMP-bd_C_sf"/>
</dbReference>
<dbReference type="EC" id="6.2.1.3" evidence="5"/>
<dbReference type="InterPro" id="IPR020845">
    <property type="entry name" value="AMP-binding_CS"/>
</dbReference>
<dbReference type="Pfam" id="PF13193">
    <property type="entry name" value="AMP-binding_C"/>
    <property type="match status" value="1"/>
</dbReference>
<evidence type="ECO:0000256" key="1">
    <source>
        <dbReference type="ARBA" id="ARBA00006432"/>
    </source>
</evidence>
<dbReference type="RefSeq" id="WP_220636911.1">
    <property type="nucleotide sequence ID" value="NZ_CAJQUM010000001.1"/>
</dbReference>
<evidence type="ECO:0000259" key="3">
    <source>
        <dbReference type="Pfam" id="PF00501"/>
    </source>
</evidence>
<dbReference type="Gene3D" id="3.40.50.12780">
    <property type="entry name" value="N-terminal domain of ligase-like"/>
    <property type="match status" value="1"/>
</dbReference>
<comment type="similarity">
    <text evidence="1">Belongs to the ATP-dependent AMP-binding enzyme family.</text>
</comment>
<dbReference type="AlphaFoldDB" id="A0A916J6H9"/>
<feature type="domain" description="AMP-dependent synthetase/ligase" evidence="3">
    <location>
        <begin position="7"/>
        <end position="361"/>
    </location>
</feature>
<keyword evidence="2 5" id="KW-0436">Ligase</keyword>
<dbReference type="Gene3D" id="3.30.300.30">
    <property type="match status" value="1"/>
</dbReference>
<proteinExistence type="inferred from homology"/>
<dbReference type="Proteomes" id="UP000742786">
    <property type="component" value="Unassembled WGS sequence"/>
</dbReference>
<accession>A0A916J6H9</accession>
<dbReference type="PROSITE" id="PS00455">
    <property type="entry name" value="AMP_BINDING"/>
    <property type="match status" value="1"/>
</dbReference>
<dbReference type="InterPro" id="IPR000873">
    <property type="entry name" value="AMP-dep_synth/lig_dom"/>
</dbReference>
<dbReference type="InterPro" id="IPR042099">
    <property type="entry name" value="ANL_N_sf"/>
</dbReference>
<protein>
    <submittedName>
        <fullName evidence="5">Long-chain-fatty-acid--CoA ligase</fullName>
        <ecNumber evidence="5">6.2.1.3</ecNumber>
    </submittedName>
</protein>
<evidence type="ECO:0000313" key="6">
    <source>
        <dbReference type="Proteomes" id="UP000742786"/>
    </source>
</evidence>
<evidence type="ECO:0000259" key="4">
    <source>
        <dbReference type="Pfam" id="PF13193"/>
    </source>
</evidence>
<dbReference type="Pfam" id="PF00501">
    <property type="entry name" value="AMP-binding"/>
    <property type="match status" value="1"/>
</dbReference>
<gene>
    <name evidence="5" type="ORF">GTOL_13019</name>
</gene>
<evidence type="ECO:0000256" key="2">
    <source>
        <dbReference type="ARBA" id="ARBA00022598"/>
    </source>
</evidence>
<sequence>MNLAHDLERRAQEEPGRIGLYFKDEALTFLGIDQMSSRVGNYLKSVGLEKGKRLAIFLPSSPRFIAALFGAWKVGAIVVPINNLYKDKELRHGLEQTKADAVITDKDHLERVKKLGMNLEVLCYDDKLFAGFSSACPSFTPDEQDIALMPFTGGTSGEARAAILGHNSQYATLSNLAAISKGRPGPFPIARSNTPPNFIAMPLFHMGGLMSLLIAYNVGRSVVLMRKFEAETFVQLVAKHRPDTLALMPTMIQMLVNYPEEVDLSSVKSLLSTGQELNPSLKRRFELRFNIPVIQNYGSTEAGHIAGWTVRDITEKRWKPGAVGRVYENVEVFIRDPEGKDLPVGKTGQIWIKTKGTMEGYAGKDSVKEKVISEDGLVTTSDLGYLDSDNCLFVIGRSRDMIKCGGFQVLPGEIEETLREHPAVLDVAVVGVPDERLGEMPKAFVVLKDETQDKDKLALELIEFCRSKIAHYKAVRAVSFVREIPKSEVGKVVKRFLQEQAS</sequence>
<dbReference type="InterPro" id="IPR025110">
    <property type="entry name" value="AMP-bd_C"/>
</dbReference>
<dbReference type="PANTHER" id="PTHR24096:SF149">
    <property type="entry name" value="AMP-BINDING DOMAIN-CONTAINING PROTEIN-RELATED"/>
    <property type="match status" value="1"/>
</dbReference>
<evidence type="ECO:0000313" key="5">
    <source>
        <dbReference type="EMBL" id="CAG4885136.1"/>
    </source>
</evidence>
<dbReference type="GO" id="GO:0004467">
    <property type="term" value="F:long-chain fatty acid-CoA ligase activity"/>
    <property type="evidence" value="ECO:0007669"/>
    <property type="project" value="UniProtKB-EC"/>
</dbReference>
<reference evidence="5" key="1">
    <citation type="submission" date="2021-04" db="EMBL/GenBank/DDBJ databases">
        <authorList>
            <person name="Hornung B."/>
        </authorList>
    </citation>
    <scope>NUCLEOTIDE SEQUENCE</scope>
    <source>
        <strain evidence="5">G5G6</strain>
    </source>
</reference>
<dbReference type="EMBL" id="CAJQUM010000001">
    <property type="protein sequence ID" value="CAG4885136.1"/>
    <property type="molecule type" value="Genomic_DNA"/>
</dbReference>
<dbReference type="FunFam" id="3.30.300.30:FF:000008">
    <property type="entry name" value="2,3-dihydroxybenzoate-AMP ligase"/>
    <property type="match status" value="1"/>
</dbReference>
<feature type="domain" description="AMP-binding enzyme C-terminal" evidence="4">
    <location>
        <begin position="413"/>
        <end position="491"/>
    </location>
</feature>
<organism evidence="5 6">
    <name type="scientific">Georgfuchsia toluolica</name>
    <dbReference type="NCBI Taxonomy" id="424218"/>
    <lineage>
        <taxon>Bacteria</taxon>
        <taxon>Pseudomonadati</taxon>
        <taxon>Pseudomonadota</taxon>
        <taxon>Betaproteobacteria</taxon>
        <taxon>Nitrosomonadales</taxon>
        <taxon>Sterolibacteriaceae</taxon>
        <taxon>Georgfuchsia</taxon>
    </lineage>
</organism>
<dbReference type="SUPFAM" id="SSF56801">
    <property type="entry name" value="Acetyl-CoA synthetase-like"/>
    <property type="match status" value="1"/>
</dbReference>